<dbReference type="EMBL" id="JAMZEG020000004">
    <property type="protein sequence ID" value="MDE8604336.1"/>
    <property type="molecule type" value="Genomic_DNA"/>
</dbReference>
<keyword evidence="3" id="KW-0010">Activator</keyword>
<dbReference type="InterPro" id="IPR020449">
    <property type="entry name" value="Tscrpt_reg_AraC-type_HTH"/>
</dbReference>
<dbReference type="PROSITE" id="PS01124">
    <property type="entry name" value="HTH_ARAC_FAMILY_2"/>
    <property type="match status" value="1"/>
</dbReference>
<accession>A0ABT5WKX7</accession>
<comment type="caution">
    <text evidence="6">The sequence shown here is derived from an EMBL/GenBank/DDBJ whole genome shotgun (WGS) entry which is preliminary data.</text>
</comment>
<keyword evidence="7" id="KW-1185">Reference proteome</keyword>
<organism evidence="6 7">
    <name type="scientific">Marinomonas maritima</name>
    <dbReference type="NCBI Taxonomy" id="2940935"/>
    <lineage>
        <taxon>Bacteria</taxon>
        <taxon>Pseudomonadati</taxon>
        <taxon>Pseudomonadota</taxon>
        <taxon>Gammaproteobacteria</taxon>
        <taxon>Oceanospirillales</taxon>
        <taxon>Oceanospirillaceae</taxon>
        <taxon>Marinomonas</taxon>
    </lineage>
</organism>
<gene>
    <name evidence="6" type="ORF">M3I01_015800</name>
</gene>
<name>A0ABT5WKX7_9GAMM</name>
<evidence type="ECO:0000256" key="4">
    <source>
        <dbReference type="ARBA" id="ARBA00023163"/>
    </source>
</evidence>
<dbReference type="InterPro" id="IPR003313">
    <property type="entry name" value="AraC-bd"/>
</dbReference>
<protein>
    <submittedName>
        <fullName evidence="6">AraC family transcriptional regulator</fullName>
    </submittedName>
</protein>
<keyword evidence="1" id="KW-0805">Transcription regulation</keyword>
<keyword evidence="2" id="KW-0238">DNA-binding</keyword>
<dbReference type="InterPro" id="IPR050204">
    <property type="entry name" value="AraC_XylS_family_regulators"/>
</dbReference>
<dbReference type="Pfam" id="PF12833">
    <property type="entry name" value="HTH_18"/>
    <property type="match status" value="1"/>
</dbReference>
<dbReference type="InterPro" id="IPR009057">
    <property type="entry name" value="Homeodomain-like_sf"/>
</dbReference>
<evidence type="ECO:0000256" key="3">
    <source>
        <dbReference type="ARBA" id="ARBA00023159"/>
    </source>
</evidence>
<dbReference type="SMART" id="SM00342">
    <property type="entry name" value="HTH_ARAC"/>
    <property type="match status" value="1"/>
</dbReference>
<dbReference type="SUPFAM" id="SSF51215">
    <property type="entry name" value="Regulatory protein AraC"/>
    <property type="match status" value="1"/>
</dbReference>
<evidence type="ECO:0000256" key="2">
    <source>
        <dbReference type="ARBA" id="ARBA00023125"/>
    </source>
</evidence>
<evidence type="ECO:0000313" key="6">
    <source>
        <dbReference type="EMBL" id="MDE8604336.1"/>
    </source>
</evidence>
<reference evidence="6" key="1">
    <citation type="submission" date="2023-01" db="EMBL/GenBank/DDBJ databases">
        <title>Psychroserpens sp. MSW6 and Marinomonas sp. RSW2, isolated from seawater.</title>
        <authorList>
            <person name="Kristyanto S."/>
            <person name="Jung J."/>
            <person name="Kim J.M."/>
            <person name="Jeon C.O."/>
        </authorList>
    </citation>
    <scope>NUCLEOTIDE SEQUENCE</scope>
    <source>
        <strain evidence="6">RSW2</strain>
    </source>
</reference>
<dbReference type="InterPro" id="IPR018060">
    <property type="entry name" value="HTH_AraC"/>
</dbReference>
<evidence type="ECO:0000259" key="5">
    <source>
        <dbReference type="PROSITE" id="PS01124"/>
    </source>
</evidence>
<keyword evidence="4" id="KW-0804">Transcription</keyword>
<dbReference type="PANTHER" id="PTHR46796:SF2">
    <property type="entry name" value="TRANSCRIPTIONAL REGULATORY PROTEIN"/>
    <property type="match status" value="1"/>
</dbReference>
<dbReference type="PRINTS" id="PR00032">
    <property type="entry name" value="HTHARAC"/>
</dbReference>
<dbReference type="InterPro" id="IPR037923">
    <property type="entry name" value="HTH-like"/>
</dbReference>
<feature type="domain" description="HTH araC/xylS-type" evidence="5">
    <location>
        <begin position="226"/>
        <end position="323"/>
    </location>
</feature>
<sequence>MDKALLFFISFLHRFECFIFHRTNDIAQYRPIFFVCYWLVYRYGLGLFREVVMSTENRFQFAKSAGVNEMMLLEASMNDFTYDTHAHEEFSFGVTLSGRQDFFALGEHHKSHSGNVIVFNPEDAHDGHSGGDDTLHYKMLYVHPDQLSPMLESAGVRRAKNFRIEQMVQNDPVLKAHILCLAQLVEDPATSALEYSSALFEFAEYLARQKGIQIESKLRSKDPVFERVREYLHAHVGEDVSLDALSQVAHMSKYHLLRCFRDYFGMTPHQYWQNYRINRAKQAIERGMPLADVAFMFGFTDLSYFNRRFKPVFGVTPYQFRRHLLRT</sequence>
<proteinExistence type="predicted"/>
<dbReference type="PANTHER" id="PTHR46796">
    <property type="entry name" value="HTH-TYPE TRANSCRIPTIONAL ACTIVATOR RHAS-RELATED"/>
    <property type="match status" value="1"/>
</dbReference>
<dbReference type="Pfam" id="PF02311">
    <property type="entry name" value="AraC_binding"/>
    <property type="match status" value="1"/>
</dbReference>
<dbReference type="RefSeq" id="WP_255896881.1">
    <property type="nucleotide sequence ID" value="NZ_JAMZEG020000004.1"/>
</dbReference>
<dbReference type="Gene3D" id="1.10.10.60">
    <property type="entry name" value="Homeodomain-like"/>
    <property type="match status" value="2"/>
</dbReference>
<evidence type="ECO:0000313" key="7">
    <source>
        <dbReference type="Proteomes" id="UP001139522"/>
    </source>
</evidence>
<evidence type="ECO:0000256" key="1">
    <source>
        <dbReference type="ARBA" id="ARBA00023015"/>
    </source>
</evidence>
<dbReference type="SUPFAM" id="SSF46689">
    <property type="entry name" value="Homeodomain-like"/>
    <property type="match status" value="2"/>
</dbReference>
<dbReference type="Proteomes" id="UP001139522">
    <property type="component" value="Unassembled WGS sequence"/>
</dbReference>